<organism evidence="2 3">
    <name type="scientific">Macrosiphum euphorbiae</name>
    <name type="common">potato aphid</name>
    <dbReference type="NCBI Taxonomy" id="13131"/>
    <lineage>
        <taxon>Eukaryota</taxon>
        <taxon>Metazoa</taxon>
        <taxon>Ecdysozoa</taxon>
        <taxon>Arthropoda</taxon>
        <taxon>Hexapoda</taxon>
        <taxon>Insecta</taxon>
        <taxon>Pterygota</taxon>
        <taxon>Neoptera</taxon>
        <taxon>Paraneoptera</taxon>
        <taxon>Hemiptera</taxon>
        <taxon>Sternorrhyncha</taxon>
        <taxon>Aphidomorpha</taxon>
        <taxon>Aphidoidea</taxon>
        <taxon>Aphididae</taxon>
        <taxon>Macrosiphini</taxon>
        <taxon>Macrosiphum</taxon>
    </lineage>
</organism>
<evidence type="ECO:0000313" key="2">
    <source>
        <dbReference type="EMBL" id="CAI6362241.1"/>
    </source>
</evidence>
<name>A0AAV0X3G7_9HEMI</name>
<keyword evidence="3" id="KW-1185">Reference proteome</keyword>
<evidence type="ECO:0000313" key="3">
    <source>
        <dbReference type="Proteomes" id="UP001160148"/>
    </source>
</evidence>
<protein>
    <recommendedName>
        <fullName evidence="1">Transposable element P transposase-like RNase H domain-containing protein</fullName>
    </recommendedName>
</protein>
<dbReference type="InterPro" id="IPR048365">
    <property type="entry name" value="TNP-like_RNaseH_N"/>
</dbReference>
<dbReference type="EMBL" id="CARXXK010000003">
    <property type="protein sequence ID" value="CAI6362241.1"/>
    <property type="molecule type" value="Genomic_DNA"/>
</dbReference>
<dbReference type="Pfam" id="PF21787">
    <property type="entry name" value="TNP-like_RNaseH_N"/>
    <property type="match status" value="1"/>
</dbReference>
<evidence type="ECO:0000259" key="1">
    <source>
        <dbReference type="Pfam" id="PF21787"/>
    </source>
</evidence>
<comment type="caution">
    <text evidence="2">The sequence shown here is derived from an EMBL/GenBank/DDBJ whole genome shotgun (WGS) entry which is preliminary data.</text>
</comment>
<feature type="domain" description="Transposable element P transposase-like RNase H" evidence="1">
    <location>
        <begin position="20"/>
        <end position="151"/>
    </location>
</feature>
<sequence length="246" mass="27839">MFALPSPKTLQNVLSSVSITTGVSPIVMKVLKEKSEKLKPLERCCSLMFDEVCLSSGLHYNKATDQIDGFVDSASNRNQEYADHALVFMIRGIKKKFKQPVAYTFCQGATKHEKLACLLKEVVREVHKTGLQIVATISDQGRSNESAIKLLINETKGFFIKRNEKYTDDIYEIQVDEQKTIQIVHIFDVPHLIKCIRNNLLTKDLIFSMNGEKGCAKWSHIQDLYNIDSAIPDCKMCNVPTTSTQY</sequence>
<dbReference type="Proteomes" id="UP001160148">
    <property type="component" value="Unassembled WGS sequence"/>
</dbReference>
<accession>A0AAV0X3G7</accession>
<gene>
    <name evidence="2" type="ORF">MEUPH1_LOCUS17334</name>
</gene>
<reference evidence="2 3" key="1">
    <citation type="submission" date="2023-01" db="EMBL/GenBank/DDBJ databases">
        <authorList>
            <person name="Whitehead M."/>
        </authorList>
    </citation>
    <scope>NUCLEOTIDE SEQUENCE [LARGE SCALE GENOMIC DNA]</scope>
</reference>
<dbReference type="AlphaFoldDB" id="A0AAV0X3G7"/>
<proteinExistence type="predicted"/>